<dbReference type="Proteomes" id="UP001216595">
    <property type="component" value="Unassembled WGS sequence"/>
</dbReference>
<accession>A0ABT5IFK2</accession>
<keyword evidence="1" id="KW-0812">Transmembrane</keyword>
<organism evidence="2 3">
    <name type="scientific">Asticcacaulis currens</name>
    <dbReference type="NCBI Taxonomy" id="2984210"/>
    <lineage>
        <taxon>Bacteria</taxon>
        <taxon>Pseudomonadati</taxon>
        <taxon>Pseudomonadota</taxon>
        <taxon>Alphaproteobacteria</taxon>
        <taxon>Caulobacterales</taxon>
        <taxon>Caulobacteraceae</taxon>
        <taxon>Asticcacaulis</taxon>
    </lineage>
</organism>
<protein>
    <submittedName>
        <fullName evidence="2">Uncharacterized protein</fullName>
    </submittedName>
</protein>
<keyword evidence="1" id="KW-1133">Transmembrane helix</keyword>
<dbReference type="RefSeq" id="WP_272741402.1">
    <property type="nucleotide sequence ID" value="NZ_JAQQKW010000005.1"/>
</dbReference>
<feature type="transmembrane region" description="Helical" evidence="1">
    <location>
        <begin position="6"/>
        <end position="25"/>
    </location>
</feature>
<evidence type="ECO:0000313" key="3">
    <source>
        <dbReference type="Proteomes" id="UP001216595"/>
    </source>
</evidence>
<proteinExistence type="predicted"/>
<sequence length="90" mass="9486">MWTLLTILAGLFVLVGLGGMIWGASGRTQARRKQGLWVLRTGMVLGGICLSLKAFSGDTSNIIYGMMLLVFGTAVTDLGPKADKSGKPEA</sequence>
<reference evidence="2 3" key="1">
    <citation type="submission" date="2023-01" db="EMBL/GenBank/DDBJ databases">
        <title>Novel species of the genus Asticcacaulis isolated from rivers.</title>
        <authorList>
            <person name="Lu H."/>
        </authorList>
    </citation>
    <scope>NUCLEOTIDE SEQUENCE [LARGE SCALE GENOMIC DNA]</scope>
    <source>
        <strain evidence="2 3">DXS10W</strain>
    </source>
</reference>
<keyword evidence="1" id="KW-0472">Membrane</keyword>
<name>A0ABT5IFK2_9CAUL</name>
<dbReference type="EMBL" id="JAQQKW010000005">
    <property type="protein sequence ID" value="MDC7694693.1"/>
    <property type="molecule type" value="Genomic_DNA"/>
</dbReference>
<evidence type="ECO:0000313" key="2">
    <source>
        <dbReference type="EMBL" id="MDC7694693.1"/>
    </source>
</evidence>
<gene>
    <name evidence="2" type="ORF">PQU94_10410</name>
</gene>
<comment type="caution">
    <text evidence="2">The sequence shown here is derived from an EMBL/GenBank/DDBJ whole genome shotgun (WGS) entry which is preliminary data.</text>
</comment>
<keyword evidence="3" id="KW-1185">Reference proteome</keyword>
<evidence type="ECO:0000256" key="1">
    <source>
        <dbReference type="SAM" id="Phobius"/>
    </source>
</evidence>